<proteinExistence type="inferred from homology"/>
<dbReference type="InterPro" id="IPR000387">
    <property type="entry name" value="Tyr_Pase_dom"/>
</dbReference>
<dbReference type="PANTHER" id="PTHR10159:SF519">
    <property type="entry name" value="DUAL SPECIFICITY PROTEIN PHOSPHATASE MPK3"/>
    <property type="match status" value="1"/>
</dbReference>
<dbReference type="GO" id="GO:0008330">
    <property type="term" value="F:protein tyrosine/threonine phosphatase activity"/>
    <property type="evidence" value="ECO:0007669"/>
    <property type="project" value="TreeGrafter"/>
</dbReference>
<organism evidence="11 12">
    <name type="scientific">Haemaphysalis longicornis</name>
    <name type="common">Bush tick</name>
    <dbReference type="NCBI Taxonomy" id="44386"/>
    <lineage>
        <taxon>Eukaryota</taxon>
        <taxon>Metazoa</taxon>
        <taxon>Ecdysozoa</taxon>
        <taxon>Arthropoda</taxon>
        <taxon>Chelicerata</taxon>
        <taxon>Arachnida</taxon>
        <taxon>Acari</taxon>
        <taxon>Parasitiformes</taxon>
        <taxon>Ixodida</taxon>
        <taxon>Ixodoidea</taxon>
        <taxon>Ixodidae</taxon>
        <taxon>Haemaphysalinae</taxon>
        <taxon>Haemaphysalis</taxon>
    </lineage>
</organism>
<evidence type="ECO:0000313" key="11">
    <source>
        <dbReference type="EMBL" id="KAH9383961.1"/>
    </source>
</evidence>
<keyword evidence="6" id="KW-0904">Protein phosphatase</keyword>
<dbReference type="Pfam" id="PF00782">
    <property type="entry name" value="DSPc"/>
    <property type="match status" value="1"/>
</dbReference>
<dbReference type="Proteomes" id="UP000821853">
    <property type="component" value="Unassembled WGS sequence"/>
</dbReference>
<dbReference type="CDD" id="cd14566">
    <property type="entry name" value="DSP_MKP_classII"/>
    <property type="match status" value="1"/>
</dbReference>
<dbReference type="InterPro" id="IPR000340">
    <property type="entry name" value="Dual-sp_phosphatase_cat-dom"/>
</dbReference>
<evidence type="ECO:0000256" key="7">
    <source>
        <dbReference type="ARBA" id="ARBA00051722"/>
    </source>
</evidence>
<evidence type="ECO:0000259" key="10">
    <source>
        <dbReference type="PROSITE" id="PS50056"/>
    </source>
</evidence>
<evidence type="ECO:0000313" key="12">
    <source>
        <dbReference type="Proteomes" id="UP000821853"/>
    </source>
</evidence>
<feature type="domain" description="Tyrosine-protein phosphatase" evidence="9">
    <location>
        <begin position="141"/>
        <end position="283"/>
    </location>
</feature>
<dbReference type="GO" id="GO:0043409">
    <property type="term" value="P:negative regulation of MAPK cascade"/>
    <property type="evidence" value="ECO:0007669"/>
    <property type="project" value="TreeGrafter"/>
</dbReference>
<dbReference type="GO" id="GO:0033550">
    <property type="term" value="F:MAP kinase tyrosine phosphatase activity"/>
    <property type="evidence" value="ECO:0007669"/>
    <property type="project" value="TreeGrafter"/>
</dbReference>
<dbReference type="GO" id="GO:0005829">
    <property type="term" value="C:cytosol"/>
    <property type="evidence" value="ECO:0007669"/>
    <property type="project" value="TreeGrafter"/>
</dbReference>
<evidence type="ECO:0000256" key="8">
    <source>
        <dbReference type="SAM" id="MobiDB-lite"/>
    </source>
</evidence>
<protein>
    <recommendedName>
        <fullName evidence="3">protein-tyrosine-phosphatase</fullName>
        <ecNumber evidence="3">3.1.3.48</ecNumber>
    </recommendedName>
</protein>
<evidence type="ECO:0000256" key="1">
    <source>
        <dbReference type="ARBA" id="ARBA00004496"/>
    </source>
</evidence>
<dbReference type="InterPro" id="IPR020422">
    <property type="entry name" value="TYR_PHOSPHATASE_DUAL_dom"/>
</dbReference>
<dbReference type="GO" id="GO:0017017">
    <property type="term" value="F:MAP kinase tyrosine/serine/threonine phosphatase activity"/>
    <property type="evidence" value="ECO:0007669"/>
    <property type="project" value="InterPro"/>
</dbReference>
<reference evidence="11 12" key="1">
    <citation type="journal article" date="2020" name="Cell">
        <title>Large-Scale Comparative Analyses of Tick Genomes Elucidate Their Genetic Diversity and Vector Capacities.</title>
        <authorList>
            <consortium name="Tick Genome and Microbiome Consortium (TIGMIC)"/>
            <person name="Jia N."/>
            <person name="Wang J."/>
            <person name="Shi W."/>
            <person name="Du L."/>
            <person name="Sun Y."/>
            <person name="Zhan W."/>
            <person name="Jiang J.F."/>
            <person name="Wang Q."/>
            <person name="Zhang B."/>
            <person name="Ji P."/>
            <person name="Bell-Sakyi L."/>
            <person name="Cui X.M."/>
            <person name="Yuan T.T."/>
            <person name="Jiang B.G."/>
            <person name="Yang W.F."/>
            <person name="Lam T.T."/>
            <person name="Chang Q.C."/>
            <person name="Ding S.J."/>
            <person name="Wang X.J."/>
            <person name="Zhu J.G."/>
            <person name="Ruan X.D."/>
            <person name="Zhao L."/>
            <person name="Wei J.T."/>
            <person name="Ye R.Z."/>
            <person name="Que T.C."/>
            <person name="Du C.H."/>
            <person name="Zhou Y.H."/>
            <person name="Cheng J.X."/>
            <person name="Dai P.F."/>
            <person name="Guo W.B."/>
            <person name="Han X.H."/>
            <person name="Huang E.J."/>
            <person name="Li L.F."/>
            <person name="Wei W."/>
            <person name="Gao Y.C."/>
            <person name="Liu J.Z."/>
            <person name="Shao H.Z."/>
            <person name="Wang X."/>
            <person name="Wang C.C."/>
            <person name="Yang T.C."/>
            <person name="Huo Q.B."/>
            <person name="Li W."/>
            <person name="Chen H.Y."/>
            <person name="Chen S.E."/>
            <person name="Zhou L.G."/>
            <person name="Ni X.B."/>
            <person name="Tian J.H."/>
            <person name="Sheng Y."/>
            <person name="Liu T."/>
            <person name="Pan Y.S."/>
            <person name="Xia L.Y."/>
            <person name="Li J."/>
            <person name="Zhao F."/>
            <person name="Cao W.C."/>
        </authorList>
    </citation>
    <scope>NUCLEOTIDE SEQUENCE [LARGE SCALE GENOMIC DNA]</scope>
    <source>
        <strain evidence="11">HaeL-2018</strain>
    </source>
</reference>
<accession>A0A9J6HAE7</accession>
<comment type="subcellular location">
    <subcellularLocation>
        <location evidence="1">Cytoplasm</location>
    </subcellularLocation>
</comment>
<dbReference type="OrthoDB" id="6513877at2759"/>
<dbReference type="Gene3D" id="3.90.190.10">
    <property type="entry name" value="Protein tyrosine phosphatase superfamily"/>
    <property type="match status" value="1"/>
</dbReference>
<feature type="region of interest" description="Disordered" evidence="8">
    <location>
        <begin position="110"/>
        <end position="138"/>
    </location>
</feature>
<dbReference type="SUPFAM" id="SSF52799">
    <property type="entry name" value="(Phosphotyrosine protein) phosphatases II"/>
    <property type="match status" value="1"/>
</dbReference>
<dbReference type="InterPro" id="IPR008343">
    <property type="entry name" value="MKP"/>
</dbReference>
<evidence type="ECO:0000256" key="4">
    <source>
        <dbReference type="ARBA" id="ARBA00022490"/>
    </source>
</evidence>
<comment type="similarity">
    <text evidence="2">Belongs to the protein-tyrosine phosphatase family. Non-receptor class dual specificity subfamily.</text>
</comment>
<dbReference type="SMART" id="SM00195">
    <property type="entry name" value="DSPc"/>
    <property type="match status" value="1"/>
</dbReference>
<feature type="compositionally biased region" description="Basic and acidic residues" evidence="8">
    <location>
        <begin position="116"/>
        <end position="132"/>
    </location>
</feature>
<dbReference type="VEuPathDB" id="VectorBase:HLOH_056205"/>
<dbReference type="PROSITE" id="PS50056">
    <property type="entry name" value="TYR_PHOSPHATASE_2"/>
    <property type="match status" value="1"/>
</dbReference>
<dbReference type="InterPro" id="IPR003595">
    <property type="entry name" value="Tyr_Pase_cat"/>
</dbReference>
<sequence>MEVKTKGGRRFVASCAVAGLGSLHLSVKLDSDWAIVSWGHSWCVVKDSAAIVGSDYMGRSVQLCRSTCETWTGHERPFTCAGGFSEFHSRYPECATRALLGLETLRISSECPPPPRGEEERCCDSGLAREESPGGGADPPFPVQIVPFLFLGNEENSLDRDSLERHNIRYVLNVTHNLANAFEGHGLKYMKIPIEDHWSQNLASFFPQAIAFIDEARQKRVGVLVHCLAGVSRSVTVTLAYLMQKHKLPLNEAYDLVKRRKANIAPNFNFLGQLLDFEQLLDLRPQQCGCCHTPCQCRRRTLHFTSPTRTTPDSGIDLDRWT</sequence>
<dbReference type="PROSITE" id="PS50054">
    <property type="entry name" value="TYR_PHOSPHATASE_DUAL"/>
    <property type="match status" value="1"/>
</dbReference>
<gene>
    <name evidence="11" type="ORF">HPB48_025908</name>
</gene>
<dbReference type="PRINTS" id="PR01764">
    <property type="entry name" value="MAPKPHPHTASE"/>
</dbReference>
<evidence type="ECO:0000259" key="9">
    <source>
        <dbReference type="PROSITE" id="PS50054"/>
    </source>
</evidence>
<comment type="caution">
    <text evidence="11">The sequence shown here is derived from an EMBL/GenBank/DDBJ whole genome shotgun (WGS) entry which is preliminary data.</text>
</comment>
<comment type="catalytic activity">
    <reaction evidence="7">
        <text>O-phospho-L-tyrosyl-[protein] + H2O = L-tyrosyl-[protein] + phosphate</text>
        <dbReference type="Rhea" id="RHEA:10684"/>
        <dbReference type="Rhea" id="RHEA-COMP:10136"/>
        <dbReference type="Rhea" id="RHEA-COMP:20101"/>
        <dbReference type="ChEBI" id="CHEBI:15377"/>
        <dbReference type="ChEBI" id="CHEBI:43474"/>
        <dbReference type="ChEBI" id="CHEBI:46858"/>
        <dbReference type="ChEBI" id="CHEBI:61978"/>
        <dbReference type="EC" id="3.1.3.48"/>
    </reaction>
</comment>
<dbReference type="FunFam" id="3.90.190.10:FF:000011">
    <property type="entry name" value="Dual specificity phosphatase 6"/>
    <property type="match status" value="1"/>
</dbReference>
<dbReference type="SMART" id="SM00404">
    <property type="entry name" value="PTPc_motif"/>
    <property type="match status" value="1"/>
</dbReference>
<dbReference type="AlphaFoldDB" id="A0A9J6HAE7"/>
<name>A0A9J6HAE7_HAELO</name>
<evidence type="ECO:0000256" key="3">
    <source>
        <dbReference type="ARBA" id="ARBA00013064"/>
    </source>
</evidence>
<keyword evidence="4" id="KW-0963">Cytoplasm</keyword>
<evidence type="ECO:0000256" key="5">
    <source>
        <dbReference type="ARBA" id="ARBA00022801"/>
    </source>
</evidence>
<keyword evidence="5" id="KW-0378">Hydrolase</keyword>
<evidence type="ECO:0000256" key="6">
    <source>
        <dbReference type="ARBA" id="ARBA00022912"/>
    </source>
</evidence>
<feature type="domain" description="Tyrosine specific protein phosphatases" evidence="10">
    <location>
        <begin position="203"/>
        <end position="264"/>
    </location>
</feature>
<dbReference type="EMBL" id="JABSTR010001334">
    <property type="protein sequence ID" value="KAH9383961.1"/>
    <property type="molecule type" value="Genomic_DNA"/>
</dbReference>
<dbReference type="InterPro" id="IPR029021">
    <property type="entry name" value="Prot-tyrosine_phosphatase-like"/>
</dbReference>
<dbReference type="OMA" id="CANSNGP"/>
<keyword evidence="12" id="KW-1185">Reference proteome</keyword>
<dbReference type="EC" id="3.1.3.48" evidence="3"/>
<dbReference type="PANTHER" id="PTHR10159">
    <property type="entry name" value="DUAL SPECIFICITY PROTEIN PHOSPHATASE"/>
    <property type="match status" value="1"/>
</dbReference>
<evidence type="ECO:0000256" key="2">
    <source>
        <dbReference type="ARBA" id="ARBA00008601"/>
    </source>
</evidence>